<dbReference type="STRING" id="670386.D3BLK9"/>
<dbReference type="Gene3D" id="1.25.40.240">
    <property type="entry name" value="Ku, C-terminal domain"/>
    <property type="match status" value="1"/>
</dbReference>
<comment type="caution">
    <text evidence="2">The sequence shown here is derived from an EMBL/GenBank/DDBJ whole genome shotgun (WGS) entry which is preliminary data.</text>
</comment>
<dbReference type="GeneID" id="31367529"/>
<dbReference type="Proteomes" id="UP000001396">
    <property type="component" value="Unassembled WGS sequence"/>
</dbReference>
<evidence type="ECO:0000313" key="3">
    <source>
        <dbReference type="Proteomes" id="UP000001396"/>
    </source>
</evidence>
<gene>
    <name evidence="2" type="ORF">PPL_12062</name>
</gene>
<proteinExistence type="predicted"/>
<accession>D3BLK9</accession>
<dbReference type="InterPro" id="IPR036494">
    <property type="entry name" value="Ku_C_sf"/>
</dbReference>
<dbReference type="Pfam" id="PF08785">
    <property type="entry name" value="Ku_PK_bind"/>
    <property type="match status" value="1"/>
</dbReference>
<sequence>MLVEQQQEIRLDSYVTDDANTSKKRKADDLADYSLDKLVSGYVNEVGLINPVQNFKDMLARRDIDLVDKAISLMKQRIVQLVNDSLKDQFYQKALECVVVVGLSKNQNHWYSGELRDYYESKNRDDFWQLIVTIRSD</sequence>
<dbReference type="SUPFAM" id="SSF101420">
    <property type="entry name" value="C-terminal domain of Ku80"/>
    <property type="match status" value="1"/>
</dbReference>
<reference evidence="2 3" key="1">
    <citation type="journal article" date="2011" name="Genome Res.">
        <title>Phylogeny-wide analysis of social amoeba genomes highlights ancient origins for complex intercellular communication.</title>
        <authorList>
            <person name="Heidel A.J."/>
            <person name="Lawal H.M."/>
            <person name="Felder M."/>
            <person name="Schilde C."/>
            <person name="Helps N.R."/>
            <person name="Tunggal B."/>
            <person name="Rivero F."/>
            <person name="John U."/>
            <person name="Schleicher M."/>
            <person name="Eichinger L."/>
            <person name="Platzer M."/>
            <person name="Noegel A.A."/>
            <person name="Schaap P."/>
            <person name="Gloeckner G."/>
        </authorList>
    </citation>
    <scope>NUCLEOTIDE SEQUENCE [LARGE SCALE GENOMIC DNA]</scope>
    <source>
        <strain evidence="3">ATCC 26659 / Pp 5 / PN500</strain>
    </source>
</reference>
<dbReference type="InterPro" id="IPR014893">
    <property type="entry name" value="Ku_PK_bind"/>
</dbReference>
<dbReference type="RefSeq" id="XP_020429588.1">
    <property type="nucleotide sequence ID" value="XM_020582807.1"/>
</dbReference>
<protein>
    <recommendedName>
        <fullName evidence="1">Ku C-terminal domain-containing protein</fullName>
    </recommendedName>
</protein>
<name>D3BLK9_HETP5</name>
<organism evidence="2 3">
    <name type="scientific">Heterostelium pallidum (strain ATCC 26659 / Pp 5 / PN500)</name>
    <name type="common">Cellular slime mold</name>
    <name type="synonym">Polysphondylium pallidum</name>
    <dbReference type="NCBI Taxonomy" id="670386"/>
    <lineage>
        <taxon>Eukaryota</taxon>
        <taxon>Amoebozoa</taxon>
        <taxon>Evosea</taxon>
        <taxon>Eumycetozoa</taxon>
        <taxon>Dictyostelia</taxon>
        <taxon>Acytosteliales</taxon>
        <taxon>Acytosteliaceae</taxon>
        <taxon>Heterostelium</taxon>
    </lineage>
</organism>
<evidence type="ECO:0000259" key="1">
    <source>
        <dbReference type="Pfam" id="PF08785"/>
    </source>
</evidence>
<dbReference type="EMBL" id="ADBJ01000042">
    <property type="protein sequence ID" value="EFA77460.1"/>
    <property type="molecule type" value="Genomic_DNA"/>
</dbReference>
<evidence type="ECO:0000313" key="2">
    <source>
        <dbReference type="EMBL" id="EFA77460.1"/>
    </source>
</evidence>
<feature type="domain" description="Ku C-terminal" evidence="1">
    <location>
        <begin position="50"/>
        <end position="132"/>
    </location>
</feature>
<dbReference type="InParanoid" id="D3BLK9"/>
<dbReference type="AlphaFoldDB" id="D3BLK9"/>
<keyword evidence="3" id="KW-1185">Reference proteome</keyword>